<dbReference type="HOGENOM" id="CLU_3297778_0_0_4"/>
<dbReference type="AlphaFoldDB" id="G4QA45"/>
<name>G4QA45_TAYAM</name>
<dbReference type="EMBL" id="CP003059">
    <property type="protein sequence ID" value="AEP37118.1"/>
    <property type="molecule type" value="Genomic_DNA"/>
</dbReference>
<dbReference type="KEGG" id="tas:TASI_1378"/>
<protein>
    <submittedName>
        <fullName evidence="1">Uncharacterized protein</fullName>
    </submittedName>
</protein>
<evidence type="ECO:0000313" key="2">
    <source>
        <dbReference type="Proteomes" id="UP000009284"/>
    </source>
</evidence>
<keyword evidence="2" id="KW-1185">Reference proteome</keyword>
<reference key="1">
    <citation type="submission" date="2011-09" db="EMBL/GenBank/DDBJ databases">
        <title>Genomic characterization of the Taylorella genus.</title>
        <authorList>
            <person name="Hebert L."/>
            <person name="Moumen B."/>
            <person name="Pons N."/>
            <person name="Duquesne F."/>
            <person name="Breuil M.-F."/>
            <person name="Goux D."/>
            <person name="Batto J.-M."/>
            <person name="Renault P."/>
            <person name="Laugier C."/>
            <person name="Petry S."/>
        </authorList>
    </citation>
    <scope>NUCLEOTIDE SEQUENCE</scope>
    <source>
        <strain>MCE3</strain>
    </source>
</reference>
<gene>
    <name evidence="1" type="ordered locus">TASI_1378</name>
</gene>
<dbReference type="Proteomes" id="UP000009284">
    <property type="component" value="Chromosome"/>
</dbReference>
<sequence length="40" mass="4800">MFCWIYAKFFNFFLHLNSMGLGEKNISLKPIFFAVRKKLV</sequence>
<reference evidence="1 2" key="2">
    <citation type="journal article" date="2012" name="PLoS ONE">
        <title>Genomic characterization of the taylorella genus.</title>
        <authorList>
            <person name="Hebert L."/>
            <person name="Moumen B."/>
            <person name="Pons N."/>
            <person name="Duquesne F."/>
            <person name="Breuil M.F."/>
            <person name="Goux D."/>
            <person name="Batto J.M."/>
            <person name="Laugier C."/>
            <person name="Renault P."/>
            <person name="Petry S."/>
        </authorList>
    </citation>
    <scope>NUCLEOTIDE SEQUENCE [LARGE SCALE GENOMIC DNA]</scope>
    <source>
        <strain evidence="1 2">MCE3</strain>
    </source>
</reference>
<evidence type="ECO:0000313" key="1">
    <source>
        <dbReference type="EMBL" id="AEP37118.1"/>
    </source>
</evidence>
<organism evidence="1 2">
    <name type="scientific">Taylorella asinigenitalis (strain MCE3)</name>
    <dbReference type="NCBI Taxonomy" id="1008459"/>
    <lineage>
        <taxon>Bacteria</taxon>
        <taxon>Pseudomonadati</taxon>
        <taxon>Pseudomonadota</taxon>
        <taxon>Betaproteobacteria</taxon>
        <taxon>Burkholderiales</taxon>
        <taxon>Alcaligenaceae</taxon>
        <taxon>Taylorella</taxon>
    </lineage>
</organism>
<proteinExistence type="predicted"/>
<dbReference type="STRING" id="1008459.TASI_1378"/>
<accession>G4QA45</accession>